<dbReference type="AlphaFoldDB" id="A0A1T5FQI2"/>
<dbReference type="STRING" id="623280.SAMN05660226_04137"/>
<protein>
    <submittedName>
        <fullName evidence="2">Glycosyltransferase involved in cell wall bisynthesis</fullName>
    </submittedName>
</protein>
<dbReference type="CDD" id="cd03801">
    <property type="entry name" value="GT4_PimA-like"/>
    <property type="match status" value="1"/>
</dbReference>
<name>A0A1T5FQI2_9SPHI</name>
<evidence type="ECO:0000313" key="3">
    <source>
        <dbReference type="Proteomes" id="UP000190541"/>
    </source>
</evidence>
<accession>A0A1T5FQI2</accession>
<dbReference type="Proteomes" id="UP000190541">
    <property type="component" value="Unassembled WGS sequence"/>
</dbReference>
<evidence type="ECO:0000259" key="1">
    <source>
        <dbReference type="Pfam" id="PF00534"/>
    </source>
</evidence>
<dbReference type="OrthoDB" id="9811239at2"/>
<sequence length="377" mass="42595">MKIALFSPGIISPKFGATKNRIELAEALTKLGWQTSVMGNLDIGLPNRNVEKSTYREAFKTYLIKNAHLYDVVLYEYDTLPYNRTLFSKGTLFVARPALLSYHFDEIRIPLNLKSYISALIRQSAKKRRKNYNYIELTLSQSDLIQVQNTEDKKCLIKKGHPEDKIIIIPNGILPEKLELFKRTPKISGTKKIAFVGTFDFRKGALDFPILLKLLSRLGNPNAKIKLLGTKGLYSTQQQILGFFPKKLQHLIEIHPTFEPSELPALLSDCQVGVFPSYLESFGYGALEMMAAGLPVVGYDTPGPCDFLLPELKVPAGNTLLMAQKLNKLLNEPAYLEKMGIQAQKQVDKYNWDTIALEVSKTYEYRKSQLINGSLVK</sequence>
<dbReference type="InterPro" id="IPR001296">
    <property type="entry name" value="Glyco_trans_1"/>
</dbReference>
<dbReference type="PANTHER" id="PTHR12526">
    <property type="entry name" value="GLYCOSYLTRANSFERASE"/>
    <property type="match status" value="1"/>
</dbReference>
<dbReference type="EMBL" id="FUYS01000020">
    <property type="protein sequence ID" value="SKB98360.1"/>
    <property type="molecule type" value="Genomic_DNA"/>
</dbReference>
<dbReference type="GO" id="GO:0016757">
    <property type="term" value="F:glycosyltransferase activity"/>
    <property type="evidence" value="ECO:0007669"/>
    <property type="project" value="InterPro"/>
</dbReference>
<dbReference type="Gene3D" id="3.40.50.2000">
    <property type="entry name" value="Glycogen Phosphorylase B"/>
    <property type="match status" value="2"/>
</dbReference>
<feature type="domain" description="Glycosyl transferase family 1" evidence="1">
    <location>
        <begin position="179"/>
        <end position="345"/>
    </location>
</feature>
<dbReference type="RefSeq" id="WP_079718746.1">
    <property type="nucleotide sequence ID" value="NZ_FUYS01000020.1"/>
</dbReference>
<evidence type="ECO:0000313" key="2">
    <source>
        <dbReference type="EMBL" id="SKB98360.1"/>
    </source>
</evidence>
<reference evidence="2 3" key="1">
    <citation type="submission" date="2017-02" db="EMBL/GenBank/DDBJ databases">
        <authorList>
            <person name="Peterson S.W."/>
        </authorList>
    </citation>
    <scope>NUCLEOTIDE SEQUENCE [LARGE SCALE GENOMIC DNA]</scope>
    <source>
        <strain evidence="2 3">DSM 22899</strain>
    </source>
</reference>
<dbReference type="Pfam" id="PF00534">
    <property type="entry name" value="Glycos_transf_1"/>
    <property type="match status" value="1"/>
</dbReference>
<dbReference type="PANTHER" id="PTHR12526:SF630">
    <property type="entry name" value="GLYCOSYLTRANSFERASE"/>
    <property type="match status" value="1"/>
</dbReference>
<keyword evidence="3" id="KW-1185">Reference proteome</keyword>
<organism evidence="2 3">
    <name type="scientific">Parapedobacter luteus</name>
    <dbReference type="NCBI Taxonomy" id="623280"/>
    <lineage>
        <taxon>Bacteria</taxon>
        <taxon>Pseudomonadati</taxon>
        <taxon>Bacteroidota</taxon>
        <taxon>Sphingobacteriia</taxon>
        <taxon>Sphingobacteriales</taxon>
        <taxon>Sphingobacteriaceae</taxon>
        <taxon>Parapedobacter</taxon>
    </lineage>
</organism>
<keyword evidence="2" id="KW-0808">Transferase</keyword>
<gene>
    <name evidence="2" type="ORF">SAMN05660226_04137</name>
</gene>
<proteinExistence type="predicted"/>
<dbReference type="SUPFAM" id="SSF53756">
    <property type="entry name" value="UDP-Glycosyltransferase/glycogen phosphorylase"/>
    <property type="match status" value="1"/>
</dbReference>